<reference evidence="5 6" key="1">
    <citation type="submission" date="2020-08" db="EMBL/GenBank/DDBJ databases">
        <title>Sequencing the genomes of 1000 actinobacteria strains.</title>
        <authorList>
            <person name="Klenk H.-P."/>
        </authorList>
    </citation>
    <scope>NUCLEOTIDE SEQUENCE [LARGE SCALE GENOMIC DNA]</scope>
    <source>
        <strain evidence="5 6">DSM 105369</strain>
    </source>
</reference>
<organism evidence="5 6">
    <name type="scientific">Flexivirga oryzae</name>
    <dbReference type="NCBI Taxonomy" id="1794944"/>
    <lineage>
        <taxon>Bacteria</taxon>
        <taxon>Bacillati</taxon>
        <taxon>Actinomycetota</taxon>
        <taxon>Actinomycetes</taxon>
        <taxon>Micrococcales</taxon>
        <taxon>Dermacoccaceae</taxon>
        <taxon>Flexivirga</taxon>
    </lineage>
</organism>
<dbReference type="InterPro" id="IPR002818">
    <property type="entry name" value="DJ-1/PfpI"/>
</dbReference>
<gene>
    <name evidence="5" type="ORF">FHU39_003116</name>
</gene>
<evidence type="ECO:0000256" key="3">
    <source>
        <dbReference type="ARBA" id="ARBA00038493"/>
    </source>
</evidence>
<dbReference type="PANTHER" id="PTHR48094">
    <property type="entry name" value="PROTEIN/NUCLEIC ACID DEGLYCASE DJ-1-RELATED"/>
    <property type="match status" value="1"/>
</dbReference>
<keyword evidence="2" id="KW-0456">Lyase</keyword>
<dbReference type="Gene3D" id="3.40.50.880">
    <property type="match status" value="1"/>
</dbReference>
<evidence type="ECO:0000259" key="4">
    <source>
        <dbReference type="Pfam" id="PF01965"/>
    </source>
</evidence>
<dbReference type="GO" id="GO:0019243">
    <property type="term" value="P:methylglyoxal catabolic process to D-lactate via S-lactoyl-glutathione"/>
    <property type="evidence" value="ECO:0007669"/>
    <property type="project" value="TreeGrafter"/>
</dbReference>
<dbReference type="EMBL" id="JACHVQ010000002">
    <property type="protein sequence ID" value="MBB2893098.1"/>
    <property type="molecule type" value="Genomic_DNA"/>
</dbReference>
<evidence type="ECO:0000313" key="5">
    <source>
        <dbReference type="EMBL" id="MBB2893098.1"/>
    </source>
</evidence>
<evidence type="ECO:0000256" key="1">
    <source>
        <dbReference type="ARBA" id="ARBA00023016"/>
    </source>
</evidence>
<evidence type="ECO:0000256" key="2">
    <source>
        <dbReference type="ARBA" id="ARBA00023239"/>
    </source>
</evidence>
<dbReference type="InterPro" id="IPR050325">
    <property type="entry name" value="Prot/Nucl_acid_deglycase"/>
</dbReference>
<dbReference type="RefSeq" id="WP_183321457.1">
    <property type="nucleotide sequence ID" value="NZ_JACHVQ010000002.1"/>
</dbReference>
<dbReference type="GO" id="GO:0006508">
    <property type="term" value="P:proteolysis"/>
    <property type="evidence" value="ECO:0007669"/>
    <property type="project" value="UniProtKB-KW"/>
</dbReference>
<dbReference type="GO" id="GO:0008233">
    <property type="term" value="F:peptidase activity"/>
    <property type="evidence" value="ECO:0007669"/>
    <property type="project" value="UniProtKB-KW"/>
</dbReference>
<dbReference type="Proteomes" id="UP000559182">
    <property type="component" value="Unassembled WGS sequence"/>
</dbReference>
<dbReference type="SUPFAM" id="SSF52317">
    <property type="entry name" value="Class I glutamine amidotransferase-like"/>
    <property type="match status" value="1"/>
</dbReference>
<protein>
    <submittedName>
        <fullName evidence="5">Putative intracellular protease/amidase</fullName>
    </submittedName>
</protein>
<feature type="domain" description="DJ-1/PfpI" evidence="4">
    <location>
        <begin position="28"/>
        <end position="228"/>
    </location>
</feature>
<sequence length="237" mass="25740">MTAVLMVLSAARHWTLKDGTLHPTGVWAEEFAVPYQLFTDAGFDVTVAAPGGKQPVIDQLSLGLSGGLPSKTKKIATDVQRLQPVLDHPANLSDMDPDDFDLVFYSGGHGPMEDLAVDEVSGALLTKRLASGRPLALLCHAPAAALAAENPDGSWPFAGYRMTGLSNREERLNKFAWKAKWLLEDRLKEAGADYSKGLPLRPHMVHDHNLYTGQNPQSSEQLARRLITELQAPAASH</sequence>
<evidence type="ECO:0000313" key="6">
    <source>
        <dbReference type="Proteomes" id="UP000559182"/>
    </source>
</evidence>
<keyword evidence="5" id="KW-0378">Hydrolase</keyword>
<comment type="caution">
    <text evidence="5">The sequence shown here is derived from an EMBL/GenBank/DDBJ whole genome shotgun (WGS) entry which is preliminary data.</text>
</comment>
<dbReference type="AlphaFoldDB" id="A0A839N5S5"/>
<keyword evidence="1" id="KW-0346">Stress response</keyword>
<keyword evidence="6" id="KW-1185">Reference proteome</keyword>
<dbReference type="PANTHER" id="PTHR48094:SF11">
    <property type="entry name" value="GLUTATHIONE-INDEPENDENT GLYOXALASE HSP31-RELATED"/>
    <property type="match status" value="1"/>
</dbReference>
<keyword evidence="5" id="KW-0645">Protease</keyword>
<dbReference type="GO" id="GO:0019172">
    <property type="term" value="F:glyoxalase III activity"/>
    <property type="evidence" value="ECO:0007669"/>
    <property type="project" value="TreeGrafter"/>
</dbReference>
<comment type="similarity">
    <text evidence="3">Belongs to the peptidase C56 family. HSP31-like subfamily.</text>
</comment>
<name>A0A839N5S5_9MICO</name>
<accession>A0A839N5S5</accession>
<dbReference type="CDD" id="cd03141">
    <property type="entry name" value="GATase1_Hsp31_like"/>
    <property type="match status" value="1"/>
</dbReference>
<dbReference type="GO" id="GO:0005737">
    <property type="term" value="C:cytoplasm"/>
    <property type="evidence" value="ECO:0007669"/>
    <property type="project" value="TreeGrafter"/>
</dbReference>
<proteinExistence type="inferred from homology"/>
<dbReference type="Pfam" id="PF01965">
    <property type="entry name" value="DJ-1_PfpI"/>
    <property type="match status" value="1"/>
</dbReference>
<dbReference type="InterPro" id="IPR029062">
    <property type="entry name" value="Class_I_gatase-like"/>
</dbReference>